<sequence length="265" mass="29698">MVNHVNPLHVVLERLGCADPAKGAFFPWDEVKNWPAGALDGLVANGLLQPAQPAATIECDGCEENCIMPVTIYPAQDDKPGRAFITCDKRDDIWRVAVDFRRMGQWRCNTHAVCKFIADSLGLRRSDKRTNSPGLFEIGTATGDKRSQMLCLQANGELILVVGHNAVPLAELIEYHDGAYLLDGAMIRQLVDAATTADNRYTPSSAKREARKLDTQAMYGSWQKEYRALKKKRRNMSDVWYAKQIEKMDIANGRNFSTIKKHMTL</sequence>
<accession>A0A1J5QG45</accession>
<dbReference type="AlphaFoldDB" id="A0A1J5QG45"/>
<comment type="caution">
    <text evidence="1">The sequence shown here is derived from an EMBL/GenBank/DDBJ whole genome shotgun (WGS) entry which is preliminary data.</text>
</comment>
<evidence type="ECO:0000313" key="1">
    <source>
        <dbReference type="EMBL" id="OIQ76483.1"/>
    </source>
</evidence>
<protein>
    <submittedName>
        <fullName evidence="1">Uncharacterized protein</fullName>
    </submittedName>
</protein>
<proteinExistence type="predicted"/>
<reference evidence="1" key="1">
    <citation type="submission" date="2016-10" db="EMBL/GenBank/DDBJ databases">
        <title>Sequence of Gallionella enrichment culture.</title>
        <authorList>
            <person name="Poehlein A."/>
            <person name="Muehling M."/>
            <person name="Daniel R."/>
        </authorList>
    </citation>
    <scope>NUCLEOTIDE SEQUENCE</scope>
</reference>
<organism evidence="1">
    <name type="scientific">mine drainage metagenome</name>
    <dbReference type="NCBI Taxonomy" id="410659"/>
    <lineage>
        <taxon>unclassified sequences</taxon>
        <taxon>metagenomes</taxon>
        <taxon>ecological metagenomes</taxon>
    </lineage>
</organism>
<name>A0A1J5QG45_9ZZZZ</name>
<gene>
    <name evidence="1" type="ORF">GALL_418330</name>
</gene>
<dbReference type="EMBL" id="MLJW01001855">
    <property type="protein sequence ID" value="OIQ76483.1"/>
    <property type="molecule type" value="Genomic_DNA"/>
</dbReference>